<dbReference type="EMBL" id="JAWWNJ010000101">
    <property type="protein sequence ID" value="KAK6995850.1"/>
    <property type="molecule type" value="Genomic_DNA"/>
</dbReference>
<feature type="region of interest" description="Disordered" evidence="1">
    <location>
        <begin position="96"/>
        <end position="172"/>
    </location>
</feature>
<gene>
    <name evidence="2" type="ORF">R3P38DRAFT_3075534</name>
</gene>
<proteinExistence type="predicted"/>
<evidence type="ECO:0000256" key="1">
    <source>
        <dbReference type="SAM" id="MobiDB-lite"/>
    </source>
</evidence>
<name>A0AAV9ZY79_9AGAR</name>
<feature type="compositionally biased region" description="Polar residues" evidence="1">
    <location>
        <begin position="153"/>
        <end position="162"/>
    </location>
</feature>
<protein>
    <submittedName>
        <fullName evidence="2">Uncharacterized protein</fullName>
    </submittedName>
</protein>
<feature type="compositionally biased region" description="Pro residues" evidence="1">
    <location>
        <begin position="103"/>
        <end position="117"/>
    </location>
</feature>
<feature type="compositionally biased region" description="Polar residues" evidence="1">
    <location>
        <begin position="122"/>
        <end position="135"/>
    </location>
</feature>
<reference evidence="2 3" key="1">
    <citation type="journal article" date="2024" name="J Genomics">
        <title>Draft genome sequencing and assembly of Favolaschia claudopus CIRM-BRFM 2984 isolated from oak limbs.</title>
        <authorList>
            <person name="Navarro D."/>
            <person name="Drula E."/>
            <person name="Chaduli D."/>
            <person name="Cazenave R."/>
            <person name="Ahrendt S."/>
            <person name="Wang J."/>
            <person name="Lipzen A."/>
            <person name="Daum C."/>
            <person name="Barry K."/>
            <person name="Grigoriev I.V."/>
            <person name="Favel A."/>
            <person name="Rosso M.N."/>
            <person name="Martin F."/>
        </authorList>
    </citation>
    <scope>NUCLEOTIDE SEQUENCE [LARGE SCALE GENOMIC DNA]</scope>
    <source>
        <strain evidence="2 3">CIRM-BRFM 2984</strain>
    </source>
</reference>
<evidence type="ECO:0000313" key="3">
    <source>
        <dbReference type="Proteomes" id="UP001362999"/>
    </source>
</evidence>
<evidence type="ECO:0000313" key="2">
    <source>
        <dbReference type="EMBL" id="KAK6995850.1"/>
    </source>
</evidence>
<keyword evidence="3" id="KW-1185">Reference proteome</keyword>
<dbReference type="Proteomes" id="UP001362999">
    <property type="component" value="Unassembled WGS sequence"/>
</dbReference>
<comment type="caution">
    <text evidence="2">The sequence shown here is derived from an EMBL/GenBank/DDBJ whole genome shotgun (WGS) entry which is preliminary data.</text>
</comment>
<accession>A0AAV9ZY79</accession>
<organism evidence="2 3">
    <name type="scientific">Favolaschia claudopus</name>
    <dbReference type="NCBI Taxonomy" id="2862362"/>
    <lineage>
        <taxon>Eukaryota</taxon>
        <taxon>Fungi</taxon>
        <taxon>Dikarya</taxon>
        <taxon>Basidiomycota</taxon>
        <taxon>Agaricomycotina</taxon>
        <taxon>Agaricomycetes</taxon>
        <taxon>Agaricomycetidae</taxon>
        <taxon>Agaricales</taxon>
        <taxon>Marasmiineae</taxon>
        <taxon>Mycenaceae</taxon>
        <taxon>Favolaschia</taxon>
    </lineage>
</organism>
<sequence>MLERNERTSRRVASTTHPPSRLAFSAFNTRLTTHSETTSIANPHQPQTLLGRRRIRIRRHRALAPICRSRARTQEEEEVRCTLPLRLSSSQLRFLIPLSSPSSPDPPNAAPPSPTTAPAPRTIQTAPNFPRSTPNGGHLEELNWRRRGISEMMSRSSPSNKTDAFRRGTDNGTSFVPRVVKGVCWKASAARLSCLWSLREDSLHASPTNLNVQLLLSLPDLRSSNDFDLLAALSLAQRTFRNPGPSRSRA</sequence>
<dbReference type="AlphaFoldDB" id="A0AAV9ZY79"/>